<dbReference type="Gene3D" id="1.10.3210.10">
    <property type="entry name" value="Hypothetical protein af1432"/>
    <property type="match status" value="1"/>
</dbReference>
<protein>
    <recommendedName>
        <fullName evidence="5">HD domain-containing protein</fullName>
    </recommendedName>
</protein>
<dbReference type="OrthoDB" id="9814017at2"/>
<dbReference type="Proteomes" id="UP000480929">
    <property type="component" value="Unassembled WGS sequence"/>
</dbReference>
<evidence type="ECO:0000313" key="2">
    <source>
        <dbReference type="EMBL" id="MSC34518.1"/>
    </source>
</evidence>
<name>A0A6N7SB43_9FIRM</name>
<evidence type="ECO:0000313" key="4">
    <source>
        <dbReference type="Proteomes" id="UP000480929"/>
    </source>
</evidence>
<dbReference type="InterPro" id="IPR003607">
    <property type="entry name" value="HD/PDEase_dom"/>
</dbReference>
<dbReference type="RefSeq" id="WP_154240190.1">
    <property type="nucleotide sequence ID" value="NZ_WKPI01000037.1"/>
</dbReference>
<comment type="caution">
    <text evidence="1">The sequence shown here is derived from an EMBL/GenBank/DDBJ whole genome shotgun (WGS) entry which is preliminary data.</text>
</comment>
<dbReference type="AlphaFoldDB" id="A0A6N7SB43"/>
<reference evidence="3 4" key="1">
    <citation type="journal article" date="2019" name="Nat. Med.">
        <title>A library of human gut bacterial isolates paired with longitudinal multiomics data enables mechanistic microbiome research.</title>
        <authorList>
            <person name="Poyet M."/>
            <person name="Groussin M."/>
            <person name="Gibbons S.M."/>
            <person name="Avila-Pacheco J."/>
            <person name="Jiang X."/>
            <person name="Kearney S.M."/>
            <person name="Perrotta A.R."/>
            <person name="Berdy B."/>
            <person name="Zhao S."/>
            <person name="Lieberman T.D."/>
            <person name="Swanson P.K."/>
            <person name="Smith M."/>
            <person name="Roesemann S."/>
            <person name="Alexander J.E."/>
            <person name="Rich S.A."/>
            <person name="Livny J."/>
            <person name="Vlamakis H."/>
            <person name="Clish C."/>
            <person name="Bullock K."/>
            <person name="Deik A."/>
            <person name="Scott J."/>
            <person name="Pierce K.A."/>
            <person name="Xavier R.J."/>
            <person name="Alm E.J."/>
        </authorList>
    </citation>
    <scope>NUCLEOTIDE SEQUENCE [LARGE SCALE GENOMIC DNA]</scope>
    <source>
        <strain evidence="1 3">BIOML-A4</strain>
        <strain evidence="2 4">BIOML-A5</strain>
    </source>
</reference>
<organism evidence="1 3">
    <name type="scientific">Holdemania massiliensis</name>
    <dbReference type="NCBI Taxonomy" id="1468449"/>
    <lineage>
        <taxon>Bacteria</taxon>
        <taxon>Bacillati</taxon>
        <taxon>Bacillota</taxon>
        <taxon>Erysipelotrichia</taxon>
        <taxon>Erysipelotrichales</taxon>
        <taxon>Erysipelotrichaceae</taxon>
        <taxon>Holdemania</taxon>
    </lineage>
</organism>
<evidence type="ECO:0008006" key="5">
    <source>
        <dbReference type="Google" id="ProtNLM"/>
    </source>
</evidence>
<dbReference type="EMBL" id="WKPJ01000035">
    <property type="protein sequence ID" value="MSA90788.1"/>
    <property type="molecule type" value="Genomic_DNA"/>
</dbReference>
<dbReference type="CDD" id="cd00077">
    <property type="entry name" value="HDc"/>
    <property type="match status" value="1"/>
</dbReference>
<dbReference type="SUPFAM" id="SSF109604">
    <property type="entry name" value="HD-domain/PDEase-like"/>
    <property type="match status" value="1"/>
</dbReference>
<dbReference type="Proteomes" id="UP000433575">
    <property type="component" value="Unassembled WGS sequence"/>
</dbReference>
<accession>A0A6N7SB43</accession>
<evidence type="ECO:0000313" key="1">
    <source>
        <dbReference type="EMBL" id="MSA90788.1"/>
    </source>
</evidence>
<dbReference type="EMBL" id="WKPI01000037">
    <property type="protein sequence ID" value="MSC34518.1"/>
    <property type="molecule type" value="Genomic_DNA"/>
</dbReference>
<proteinExistence type="predicted"/>
<sequence>MIREGILFPILNESIPDWLCEFAQTPAMQRLKGIGMNCGLEYTRFPIYRHLTKPYSRYEHSIGTALIIWHFTQDLAQSAAGLFHDISMPVFAHVIDFLNHDHLRQESTEGPTRQIIEKDPQLQRLLKKWGLHPSQVADYHQYPIADNDSPQLSADRLEYTLGNAIAFQAYPLVRLQALVDDLAVSADEHGQPELVFRSFARAKEFARLALINSWIYVADEDRYAMQRLANLIRQALTLQVLAPQDLMSSEAQVIAKLKNDPQTAGAWEAYCQWDHVRRHPHPENQADWLQIPAKLRWIDPLVRGQGRLSQIDSFYQAEIEQFLRQDQTVWLRAD</sequence>
<gene>
    <name evidence="2" type="ORF">GKD88_15435</name>
    <name evidence="1" type="ORF">GKE08_15765</name>
</gene>
<keyword evidence="4" id="KW-1185">Reference proteome</keyword>
<evidence type="ECO:0000313" key="3">
    <source>
        <dbReference type="Proteomes" id="UP000433575"/>
    </source>
</evidence>